<gene>
    <name evidence="1" type="ORF">Purlil1_14170</name>
</gene>
<evidence type="ECO:0000313" key="1">
    <source>
        <dbReference type="EMBL" id="KAK4063318.1"/>
    </source>
</evidence>
<name>A0ABR0BC18_PURLI</name>
<reference evidence="1 2" key="1">
    <citation type="journal article" date="2024" name="Microbiol. Resour. Announc.">
        <title>Genome annotations for the ascomycete fungi Trichoderma harzianum, Trichoderma aggressivum, and Purpureocillium lilacinum.</title>
        <authorList>
            <person name="Beijen E.P.W."/>
            <person name="Ohm R.A."/>
        </authorList>
    </citation>
    <scope>NUCLEOTIDE SEQUENCE [LARGE SCALE GENOMIC DNA]</scope>
    <source>
        <strain evidence="1 2">CBS 150709</strain>
    </source>
</reference>
<comment type="caution">
    <text evidence="1">The sequence shown here is derived from an EMBL/GenBank/DDBJ whole genome shotgun (WGS) entry which is preliminary data.</text>
</comment>
<organism evidence="1 2">
    <name type="scientific">Purpureocillium lilacinum</name>
    <name type="common">Paecilomyces lilacinus</name>
    <dbReference type="NCBI Taxonomy" id="33203"/>
    <lineage>
        <taxon>Eukaryota</taxon>
        <taxon>Fungi</taxon>
        <taxon>Dikarya</taxon>
        <taxon>Ascomycota</taxon>
        <taxon>Pezizomycotina</taxon>
        <taxon>Sordariomycetes</taxon>
        <taxon>Hypocreomycetidae</taxon>
        <taxon>Hypocreales</taxon>
        <taxon>Ophiocordycipitaceae</taxon>
        <taxon>Purpureocillium</taxon>
    </lineage>
</organism>
<protein>
    <recommendedName>
        <fullName evidence="3">Secreted protein</fullName>
    </recommendedName>
</protein>
<accession>A0ABR0BC18</accession>
<keyword evidence="2" id="KW-1185">Reference proteome</keyword>
<sequence length="156" mass="17360">MTWVSSYSWLVVFVARRIRGGQNGDCEAIRLIGLDEETRTVRGGLVTLKAMAIPAPVFLSSLKPDSLNANFFMAFRPRTNANRERRVRHHPFLPRSGTTGRTVASRTPNPRGTMSWVRNALTTASTLETPVRVRPIVVQGLSLMSCDPSFGAFTWL</sequence>
<evidence type="ECO:0000313" key="2">
    <source>
        <dbReference type="Proteomes" id="UP001287286"/>
    </source>
</evidence>
<dbReference type="EMBL" id="JAWRVI010000525">
    <property type="protein sequence ID" value="KAK4063318.1"/>
    <property type="molecule type" value="Genomic_DNA"/>
</dbReference>
<evidence type="ECO:0008006" key="3">
    <source>
        <dbReference type="Google" id="ProtNLM"/>
    </source>
</evidence>
<dbReference type="Proteomes" id="UP001287286">
    <property type="component" value="Unassembled WGS sequence"/>
</dbReference>
<proteinExistence type="predicted"/>